<feature type="transmembrane region" description="Helical" evidence="1">
    <location>
        <begin position="7"/>
        <end position="23"/>
    </location>
</feature>
<evidence type="ECO:0000313" key="3">
    <source>
        <dbReference type="Proteomes" id="UP000595001"/>
    </source>
</evidence>
<evidence type="ECO:0000256" key="1">
    <source>
        <dbReference type="SAM" id="Phobius"/>
    </source>
</evidence>
<keyword evidence="1" id="KW-0472">Membrane</keyword>
<proteinExistence type="predicted"/>
<dbReference type="KEGG" id="hlt:I7X12_11950"/>
<keyword evidence="3" id="KW-1185">Reference proteome</keyword>
<gene>
    <name evidence="2" type="ORF">I7X12_11950</name>
</gene>
<dbReference type="RefSeq" id="WP_198060309.1">
    <property type="nucleotide sequence ID" value="NZ_CP065856.1"/>
</dbReference>
<dbReference type="GeneID" id="60589217"/>
<protein>
    <submittedName>
        <fullName evidence="2">Uncharacterized protein</fullName>
    </submittedName>
</protein>
<dbReference type="EMBL" id="CP065856">
    <property type="protein sequence ID" value="QPV61479.1"/>
    <property type="molecule type" value="Genomic_DNA"/>
</dbReference>
<name>A0A7T3KTY4_9EURY</name>
<accession>A0A7T3KTY4</accession>
<dbReference type="Proteomes" id="UP000595001">
    <property type="component" value="Chromosome"/>
</dbReference>
<keyword evidence="1" id="KW-1133">Transmembrane helix</keyword>
<feature type="transmembrane region" description="Helical" evidence="1">
    <location>
        <begin position="29"/>
        <end position="45"/>
    </location>
</feature>
<reference evidence="2 3" key="1">
    <citation type="submission" date="2020-12" db="EMBL/GenBank/DDBJ databases">
        <title>Halosimplex halophilum sp. nov. and Halosimplex salinum sp. nov., two new members of the genus Halosimplex.</title>
        <authorList>
            <person name="Cui H.L."/>
        </authorList>
    </citation>
    <scope>NUCLEOTIDE SEQUENCE [LARGE SCALE GENOMIC DNA]</scope>
    <source>
        <strain evidence="2 3">YGH94</strain>
    </source>
</reference>
<keyword evidence="1" id="KW-0812">Transmembrane</keyword>
<sequence length="50" mass="5435">MDTRDVAVVAAVVVAFGVLSVVYSPLTGAAVAIFFGFFLVAAIRYREIRW</sequence>
<dbReference type="AlphaFoldDB" id="A0A7T3KTY4"/>
<organism evidence="2 3">
    <name type="scientific">Halosimplex litoreum</name>
    <dbReference type="NCBI Taxonomy" id="1198301"/>
    <lineage>
        <taxon>Archaea</taxon>
        <taxon>Methanobacteriati</taxon>
        <taxon>Methanobacteriota</taxon>
        <taxon>Stenosarchaea group</taxon>
        <taxon>Halobacteria</taxon>
        <taxon>Halobacteriales</taxon>
        <taxon>Haloarculaceae</taxon>
        <taxon>Halosimplex</taxon>
    </lineage>
</organism>
<evidence type="ECO:0000313" key="2">
    <source>
        <dbReference type="EMBL" id="QPV61479.1"/>
    </source>
</evidence>